<evidence type="ECO:0000313" key="2">
    <source>
        <dbReference type="EMBL" id="ADD03947.1"/>
    </source>
</evidence>
<dbReference type="STRING" id="547559.Nmag_0357"/>
<proteinExistence type="predicted"/>
<dbReference type="Proteomes" id="UP000011543">
    <property type="component" value="Unassembled WGS sequence"/>
</dbReference>
<reference evidence="4" key="1">
    <citation type="submission" date="2010-02" db="EMBL/GenBank/DDBJ databases">
        <title>Complete sequence of chromosome of Natrialba magadii ATCC 43099.</title>
        <authorList>
            <consortium name="US DOE Joint Genome Institute"/>
            <person name="Lucas S."/>
            <person name="Copeland A."/>
            <person name="Lapidus A."/>
            <person name="Cheng J.-F."/>
            <person name="Bruce D."/>
            <person name="Goodwin L."/>
            <person name="Pitluck S."/>
            <person name="Davenport K."/>
            <person name="Saunders E."/>
            <person name="Detter J.C."/>
            <person name="Han C."/>
            <person name="Tapia R."/>
            <person name="Land M."/>
            <person name="Hauser L."/>
            <person name="Kyrpides N."/>
            <person name="Mikhailova N."/>
            <person name="De Castro R.E."/>
            <person name="Maupin-Furlow J.A."/>
            <person name="Woyke T."/>
        </authorList>
    </citation>
    <scope>NUCLEOTIDE SEQUENCE [LARGE SCALE GENOMIC DNA]</scope>
    <source>
        <strain evidence="4">ATCC 43099 / DSM 3394 / CCM 3739 / CIP 104546 / IAM 13178 / JCM 8861 / NBRC 102185 / NCIMB 2190 / MS3</strain>
    </source>
</reference>
<dbReference type="InterPro" id="IPR035897">
    <property type="entry name" value="Toll_tir_struct_dom_sf"/>
</dbReference>
<organism evidence="2 4">
    <name type="scientific">Natrialba magadii (strain ATCC 43099 / DSM 3394 / CCM 3739 / CIP 104546 / IAM 13178 / JCM 8861 / NBRC 102185 / NCIMB 2190 / MS3)</name>
    <name type="common">Natronobacterium magadii</name>
    <dbReference type="NCBI Taxonomy" id="547559"/>
    <lineage>
        <taxon>Archaea</taxon>
        <taxon>Methanobacteriati</taxon>
        <taxon>Methanobacteriota</taxon>
        <taxon>Stenosarchaea group</taxon>
        <taxon>Halobacteria</taxon>
        <taxon>Halobacteriales</taxon>
        <taxon>Natrialbaceae</taxon>
        <taxon>Natrialba</taxon>
    </lineage>
</organism>
<accession>D3SXC7</accession>
<dbReference type="EMBL" id="CP001932">
    <property type="protein sequence ID" value="ADD03947.1"/>
    <property type="molecule type" value="Genomic_DNA"/>
</dbReference>
<gene>
    <name evidence="2" type="ordered locus">Nmag_0357</name>
    <name evidence="3" type="ORF">C500_02220</name>
</gene>
<evidence type="ECO:0000313" key="4">
    <source>
        <dbReference type="Proteomes" id="UP000001879"/>
    </source>
</evidence>
<dbReference type="GeneID" id="8823178"/>
<reference evidence="3 5" key="3">
    <citation type="journal article" date="2014" name="PLoS Genet.">
        <title>Phylogenetically driven sequencing of extremely halophilic archaea reveals strategies for static and dynamic osmo-response.</title>
        <authorList>
            <person name="Becker E.A."/>
            <person name="Seitzer P.M."/>
            <person name="Tritt A."/>
            <person name="Larsen D."/>
            <person name="Krusor M."/>
            <person name="Yao A.I."/>
            <person name="Wu D."/>
            <person name="Madern D."/>
            <person name="Eisen J.A."/>
            <person name="Darling A.E."/>
            <person name="Facciotti M.T."/>
        </authorList>
    </citation>
    <scope>NUCLEOTIDE SEQUENCE [LARGE SCALE GENOMIC DNA]</scope>
    <source>
        <strain evidence="5">ATCC 43099 / DSM 3394 / CCM 3739 / CIP 104546 / IAM 13178 / JCM 8861 / NBRC 102185 / NCIMB 2190 / MS3</strain>
        <strain evidence="3">MS-3</strain>
    </source>
</reference>
<evidence type="ECO:0000313" key="3">
    <source>
        <dbReference type="EMBL" id="ELY33610.1"/>
    </source>
</evidence>
<dbReference type="InterPro" id="IPR040836">
    <property type="entry name" value="SAVED"/>
</dbReference>
<dbReference type="PaxDb" id="547559-Nmag_0357"/>
<dbReference type="AlphaFoldDB" id="D3SXC7"/>
<dbReference type="Pfam" id="PF18145">
    <property type="entry name" value="SAVED"/>
    <property type="match status" value="1"/>
</dbReference>
<dbReference type="PATRIC" id="fig|547559.17.peg.421"/>
<reference evidence="2 4" key="2">
    <citation type="journal article" date="2012" name="BMC Genomics">
        <title>A comparative genomics perspective on the genetic content of the alkaliphilic haloarchaeon Natrialba magadii ATCC 43099T.</title>
        <authorList>
            <person name="Siddaramappa S."/>
            <person name="Challacombe J.F."/>
            <person name="Decastro R.E."/>
            <person name="Pfeiffer F."/>
            <person name="Sastre D.E."/>
            <person name="Gimenez M.I."/>
            <person name="Paggi R.A."/>
            <person name="Detter J.C."/>
            <person name="Davenport K.W."/>
            <person name="Goodwin L.A."/>
            <person name="Kyrpides N."/>
            <person name="Tapia R."/>
            <person name="Pitluck S."/>
            <person name="Lucas S."/>
            <person name="Woyke T."/>
            <person name="Maupin-Furlow J.A."/>
        </authorList>
    </citation>
    <scope>NUCLEOTIDE SEQUENCE [LARGE SCALE GENOMIC DNA]</scope>
    <source>
        <strain evidence="2">ATCC 43099</strain>
        <strain evidence="4">ATCC 43099 / DSM 3394 / CCM 3739 / CIP 104546 / IAM 13178 / JCM 8861 / NBRC 102185 / NCIMB 2190 / MS3</strain>
    </source>
</reference>
<dbReference type="Proteomes" id="UP000001879">
    <property type="component" value="Chromosome"/>
</dbReference>
<keyword evidence="4" id="KW-1185">Reference proteome</keyword>
<evidence type="ECO:0000259" key="1">
    <source>
        <dbReference type="Pfam" id="PF18145"/>
    </source>
</evidence>
<dbReference type="OrthoDB" id="299832at2157"/>
<dbReference type="RefSeq" id="WP_004213851.1">
    <property type="nucleotide sequence ID" value="NC_013922.1"/>
</dbReference>
<feature type="domain" description="SMODS-associated and fused to various effectors" evidence="1">
    <location>
        <begin position="215"/>
        <end position="403"/>
    </location>
</feature>
<dbReference type="Gene3D" id="3.40.50.10140">
    <property type="entry name" value="Toll/interleukin-1 receptor homology (TIR) domain"/>
    <property type="match status" value="1"/>
</dbReference>
<dbReference type="HOGENOM" id="CLU_677264_0_0_2"/>
<sequence length="406" mass="44541">MTDPTGKMFVSYRRSQADIAEALITSLHEHGIRTWQDISDLPTEPTQPEIRNVLEVENPELAGGIVLVSEDVTKSDIILELELPGLHNRWKNEEEFFVVVALCPGIDYDDANEILSESPTLLDFSDWNMIKLGSTADTPAAADDVATAVLTERVRLNHERLDEDHPFDISLDTYAPPTHASRPAVTIDWSSYFADGAPTPDHWNQRLLPRLQRVIDLVEESAPGRSLRVRGQAHLPAAFALGHCLQTTRAIDATWLQYSAGQHNPWNLHTDQQDSGLESDFHVNDITGSDLAVLVSVTNEVDAAVGRSKSSLPDFSGVLELSLGDVIGSALNASEAAHAAHMFRQEVQRALNELSATSTIHLFMAVPAGLAFLFGQLSNTFPEIQTYLFETTNGARTYQPAASLGN</sequence>
<dbReference type="KEGG" id="nmg:Nmag_0357"/>
<reference evidence="2" key="4">
    <citation type="submission" date="2016-09" db="EMBL/GenBank/DDBJ databases">
        <authorList>
            <person name="Pfeiffer F."/>
        </authorList>
    </citation>
    <scope>NUCLEOTIDE SEQUENCE</scope>
    <source>
        <strain evidence="2">ATCC 43099</strain>
    </source>
</reference>
<protein>
    <recommendedName>
        <fullName evidence="1">SMODS-associated and fused to various effectors domain-containing protein</fullName>
    </recommendedName>
</protein>
<name>D3SXC7_NATMM</name>
<dbReference type="EMBL" id="AOHS01000009">
    <property type="protein sequence ID" value="ELY33610.1"/>
    <property type="molecule type" value="Genomic_DNA"/>
</dbReference>
<dbReference type="NCBIfam" id="NF033611">
    <property type="entry name" value="SAVED"/>
    <property type="match status" value="1"/>
</dbReference>
<evidence type="ECO:0000313" key="5">
    <source>
        <dbReference type="Proteomes" id="UP000011543"/>
    </source>
</evidence>
<dbReference type="SUPFAM" id="SSF52200">
    <property type="entry name" value="Toll/Interleukin receptor TIR domain"/>
    <property type="match status" value="1"/>
</dbReference>